<comment type="caution">
    <text evidence="1">The sequence shown here is derived from an EMBL/GenBank/DDBJ whole genome shotgun (WGS) entry which is preliminary data.</text>
</comment>
<dbReference type="InterPro" id="IPR012349">
    <property type="entry name" value="Split_barrel_FMN-bd"/>
</dbReference>
<dbReference type="InterPro" id="IPR004378">
    <property type="entry name" value="F420H2_quin_Rdtase"/>
</dbReference>
<dbReference type="OrthoDB" id="3292498at2"/>
<gene>
    <name evidence="1" type="ORF">MAAFP003_2511</name>
</gene>
<organism evidence="1 2">
    <name type="scientific">Mycobacterium ahvazicum</name>
    <dbReference type="NCBI Taxonomy" id="1964395"/>
    <lineage>
        <taxon>Bacteria</taxon>
        <taxon>Bacillati</taxon>
        <taxon>Actinomycetota</taxon>
        <taxon>Actinomycetes</taxon>
        <taxon>Mycobacteriales</taxon>
        <taxon>Mycobacteriaceae</taxon>
        <taxon>Mycobacterium</taxon>
        <taxon>Mycobacterium simiae complex</taxon>
    </lineage>
</organism>
<evidence type="ECO:0000313" key="2">
    <source>
        <dbReference type="Proteomes" id="UP000236318"/>
    </source>
</evidence>
<sequence>MRRRIFSTPMVSSVNAAVAKLMGVPLLGSVVRRNTVMISYVGRRSGKTFTTPVSYRRNGDEIVIRVMLPDAKNWWRNFLDGGSPITLQLNGTDRTGHAVATRDDTGRVTVTIKLDGR</sequence>
<evidence type="ECO:0008006" key="3">
    <source>
        <dbReference type="Google" id="ProtNLM"/>
    </source>
</evidence>
<proteinExistence type="predicted"/>
<name>A0A2K4YAL0_9MYCO</name>
<dbReference type="EMBL" id="FXEG02000002">
    <property type="protein sequence ID" value="SOX53835.1"/>
    <property type="molecule type" value="Genomic_DNA"/>
</dbReference>
<accession>A0A2K4YAL0</accession>
<dbReference type="Proteomes" id="UP000236318">
    <property type="component" value="Unassembled WGS sequence"/>
</dbReference>
<dbReference type="GO" id="GO:0016491">
    <property type="term" value="F:oxidoreductase activity"/>
    <property type="evidence" value="ECO:0007669"/>
    <property type="project" value="InterPro"/>
</dbReference>
<dbReference type="AlphaFoldDB" id="A0A2K4YAL0"/>
<dbReference type="Gene3D" id="2.30.110.10">
    <property type="entry name" value="Electron Transport, Fmn-binding Protein, Chain A"/>
    <property type="match status" value="1"/>
</dbReference>
<reference evidence="1" key="1">
    <citation type="submission" date="2018-01" db="EMBL/GenBank/DDBJ databases">
        <authorList>
            <consortium name="Urmite Genomes"/>
        </authorList>
    </citation>
    <scope>NUCLEOTIDE SEQUENCE [LARGE SCALE GENOMIC DNA]</scope>
    <source>
        <strain evidence="1">AFP003</strain>
    </source>
</reference>
<evidence type="ECO:0000313" key="1">
    <source>
        <dbReference type="EMBL" id="SOX53835.1"/>
    </source>
</evidence>
<protein>
    <recommendedName>
        <fullName evidence="3">DUF385 domain-containing protein</fullName>
    </recommendedName>
</protein>
<dbReference type="Pfam" id="PF04075">
    <property type="entry name" value="F420H2_quin_red"/>
    <property type="match status" value="1"/>
</dbReference>
<keyword evidence="2" id="KW-1185">Reference proteome</keyword>